<dbReference type="RefSeq" id="WP_218138159.1">
    <property type="nucleotide sequence ID" value="NZ_FNWJ01000001.1"/>
</dbReference>
<evidence type="ECO:0000256" key="12">
    <source>
        <dbReference type="SAM" id="MobiDB-lite"/>
    </source>
</evidence>
<keyword evidence="4 11" id="KW-0812">Transmembrane</keyword>
<dbReference type="GO" id="GO:0043682">
    <property type="term" value="F:P-type divalent copper transporter activity"/>
    <property type="evidence" value="ECO:0007669"/>
    <property type="project" value="TreeGrafter"/>
</dbReference>
<dbReference type="InterPro" id="IPR008250">
    <property type="entry name" value="ATPase_P-typ_transduc_dom_A_sf"/>
</dbReference>
<evidence type="ECO:0000256" key="7">
    <source>
        <dbReference type="ARBA" id="ARBA00022840"/>
    </source>
</evidence>
<dbReference type="InterPro" id="IPR044492">
    <property type="entry name" value="P_typ_ATPase_HD_dom"/>
</dbReference>
<dbReference type="PROSITE" id="PS00154">
    <property type="entry name" value="ATPASE_E1_E2"/>
    <property type="match status" value="1"/>
</dbReference>
<dbReference type="InterPro" id="IPR023214">
    <property type="entry name" value="HAD_sf"/>
</dbReference>
<protein>
    <submittedName>
        <fullName evidence="14">Cu+-exporting ATPase</fullName>
    </submittedName>
</protein>
<dbReference type="SFLD" id="SFLDF00027">
    <property type="entry name" value="p-type_atpase"/>
    <property type="match status" value="1"/>
</dbReference>
<dbReference type="Pfam" id="PF00122">
    <property type="entry name" value="E1-E2_ATPase"/>
    <property type="match status" value="1"/>
</dbReference>
<keyword evidence="3" id="KW-0813">Transport</keyword>
<keyword evidence="8" id="KW-1278">Translocase</keyword>
<dbReference type="SUPFAM" id="SSF56784">
    <property type="entry name" value="HAD-like"/>
    <property type="match status" value="1"/>
</dbReference>
<dbReference type="Proteomes" id="UP000222056">
    <property type="component" value="Unassembled WGS sequence"/>
</dbReference>
<dbReference type="SFLD" id="SFLDS00003">
    <property type="entry name" value="Haloacid_Dehalogenase"/>
    <property type="match status" value="1"/>
</dbReference>
<dbReference type="SFLD" id="SFLDG00002">
    <property type="entry name" value="C1.7:_P-type_atpase_like"/>
    <property type="match status" value="1"/>
</dbReference>
<name>A0A1H6FHJ4_THEAL</name>
<evidence type="ECO:0000256" key="10">
    <source>
        <dbReference type="ARBA" id="ARBA00023136"/>
    </source>
</evidence>
<dbReference type="GO" id="GO:0005524">
    <property type="term" value="F:ATP binding"/>
    <property type="evidence" value="ECO:0007669"/>
    <property type="project" value="UniProtKB-UniRule"/>
</dbReference>
<dbReference type="AlphaFoldDB" id="A0A1H6FHJ4"/>
<keyword evidence="7 11" id="KW-0067">ATP-binding</keyword>
<accession>A0A1H6FHJ4</accession>
<evidence type="ECO:0000256" key="1">
    <source>
        <dbReference type="ARBA" id="ARBA00004651"/>
    </source>
</evidence>
<dbReference type="CDD" id="cd00371">
    <property type="entry name" value="HMA"/>
    <property type="match status" value="1"/>
</dbReference>
<evidence type="ECO:0000256" key="2">
    <source>
        <dbReference type="ARBA" id="ARBA00006024"/>
    </source>
</evidence>
<feature type="transmembrane region" description="Helical" evidence="11">
    <location>
        <begin position="411"/>
        <end position="434"/>
    </location>
</feature>
<dbReference type="Pfam" id="PF00403">
    <property type="entry name" value="HMA"/>
    <property type="match status" value="1"/>
</dbReference>
<comment type="subcellular location">
    <subcellularLocation>
        <location evidence="1">Cell membrane</location>
        <topology evidence="1">Multi-pass membrane protein</topology>
    </subcellularLocation>
</comment>
<dbReference type="GO" id="GO:0005886">
    <property type="term" value="C:plasma membrane"/>
    <property type="evidence" value="ECO:0007669"/>
    <property type="project" value="UniProtKB-SubCell"/>
</dbReference>
<evidence type="ECO:0000256" key="9">
    <source>
        <dbReference type="ARBA" id="ARBA00022989"/>
    </source>
</evidence>
<feature type="transmembrane region" description="Helical" evidence="11">
    <location>
        <begin position="385"/>
        <end position="405"/>
    </location>
</feature>
<comment type="similarity">
    <text evidence="2 11">Belongs to the cation transport ATPase (P-type) (TC 3.A.3) family. Type IB subfamily.</text>
</comment>
<dbReference type="Pfam" id="PF00702">
    <property type="entry name" value="Hydrolase"/>
    <property type="match status" value="1"/>
</dbReference>
<dbReference type="GO" id="GO:0016887">
    <property type="term" value="F:ATP hydrolysis activity"/>
    <property type="evidence" value="ECO:0007669"/>
    <property type="project" value="InterPro"/>
</dbReference>
<dbReference type="FunFam" id="2.70.150.10:FF:000002">
    <property type="entry name" value="Copper-transporting ATPase 1, putative"/>
    <property type="match status" value="1"/>
</dbReference>
<dbReference type="SUPFAM" id="SSF81665">
    <property type="entry name" value="Calcium ATPase, transmembrane domain M"/>
    <property type="match status" value="1"/>
</dbReference>
<dbReference type="PROSITE" id="PS01229">
    <property type="entry name" value="COF_2"/>
    <property type="match status" value="1"/>
</dbReference>
<dbReference type="InterPro" id="IPR036163">
    <property type="entry name" value="HMA_dom_sf"/>
</dbReference>
<dbReference type="GO" id="GO:0055070">
    <property type="term" value="P:copper ion homeostasis"/>
    <property type="evidence" value="ECO:0007669"/>
    <property type="project" value="TreeGrafter"/>
</dbReference>
<dbReference type="CDD" id="cd02094">
    <property type="entry name" value="P-type_ATPase_Cu-like"/>
    <property type="match status" value="1"/>
</dbReference>
<evidence type="ECO:0000313" key="14">
    <source>
        <dbReference type="EMBL" id="SEH10307.1"/>
    </source>
</evidence>
<dbReference type="NCBIfam" id="TIGR01525">
    <property type="entry name" value="ATPase-IB_hvy"/>
    <property type="match status" value="1"/>
</dbReference>
<dbReference type="FunFam" id="3.30.70.100:FF:000001">
    <property type="entry name" value="ATPase copper transporting beta"/>
    <property type="match status" value="1"/>
</dbReference>
<dbReference type="PROSITE" id="PS50846">
    <property type="entry name" value="HMA_2"/>
    <property type="match status" value="1"/>
</dbReference>
<evidence type="ECO:0000256" key="6">
    <source>
        <dbReference type="ARBA" id="ARBA00022741"/>
    </source>
</evidence>
<keyword evidence="5 11" id="KW-0479">Metal-binding</keyword>
<feature type="transmembrane region" description="Helical" evidence="11">
    <location>
        <begin position="128"/>
        <end position="145"/>
    </location>
</feature>
<feature type="transmembrane region" description="Helical" evidence="11">
    <location>
        <begin position="750"/>
        <end position="768"/>
    </location>
</feature>
<keyword evidence="10 11" id="KW-0472">Membrane</keyword>
<dbReference type="SUPFAM" id="SSF81653">
    <property type="entry name" value="Calcium ATPase, transduction domain A"/>
    <property type="match status" value="1"/>
</dbReference>
<feature type="transmembrane region" description="Helical" evidence="11">
    <location>
        <begin position="232"/>
        <end position="250"/>
    </location>
</feature>
<keyword evidence="11" id="KW-1003">Cell membrane</keyword>
<sequence>MGMGEHTDEGTTSAHVDLALEGLHCASCVARVERALAQVEGVRDARVNLASGKARVELAGTDAAAHIPELVEAVRSAGYDARPLTAHPAGKPPPGETTHTHDAHAAGSPSGAHHAHDHGSASALGRRAVIAVALALPVLVVSMTPALQFRYWQWLALAFATPVVWWSAWPIHKAALRAARHGAANMDTLISLGVLASWSYSVAAVLFGKAGEPGMHMHFELLPRRSGAGEEVYFEIAAVVAAATIAGRWVEARARAAAGSAVRKLLDLAPAEATVIGDDGEERRIPAAELAVGQLFVVRPGERIATDGVVESGEAAVDLSLVTGESVPVPVAPGDQVVAGAIALDGRLVVRATRVGDETTLARIARLVEEAQTGKARVERIADRIAGVFVPAVLVLAAITFVAWLASGESFAFALTAAVAVLVVACPCALGLATPTAVVAATGRGAELGILIKGPEVLERAHDLRRVLLDKTGTVTRGEMQLVSLTAFNGFDEERALALAGALEQPSEHPIARAIADAARERVGKLPPLSDFRALPGRGVEGRSGDHRLIVARPSLLSERGVVVPEPVRRVVAEEAERGRTAVVLAVDGRAVAVFAVSDEPRPEAGAAVAELREQGLEPVLLTGDEERVARAVARRVGIEAVIAGVLPEQKAAVVEQLKAQGVRVAMVGDGINDAAALASADIGIALGSGTDVAIEASDITILGHDLRLVPRAIALARAALRTIRQNLGWAFVYNIVALPVAALGLLNPAIAGVAMALSSISVVANSLRLRRFGASPLGSPSAPPSNTPSAPA</sequence>
<keyword evidence="9 11" id="KW-1133">Transmembrane helix</keyword>
<keyword evidence="15" id="KW-1185">Reference proteome</keyword>
<evidence type="ECO:0000313" key="15">
    <source>
        <dbReference type="Proteomes" id="UP000222056"/>
    </source>
</evidence>
<dbReference type="InterPro" id="IPR023298">
    <property type="entry name" value="ATPase_P-typ_TM_dom_sf"/>
</dbReference>
<dbReference type="InterPro" id="IPR036412">
    <property type="entry name" value="HAD-like_sf"/>
</dbReference>
<dbReference type="Gene3D" id="3.40.50.1000">
    <property type="entry name" value="HAD superfamily/HAD-like"/>
    <property type="match status" value="1"/>
</dbReference>
<evidence type="ECO:0000256" key="8">
    <source>
        <dbReference type="ARBA" id="ARBA00022967"/>
    </source>
</evidence>
<keyword evidence="6 11" id="KW-0547">Nucleotide-binding</keyword>
<evidence type="ECO:0000256" key="5">
    <source>
        <dbReference type="ARBA" id="ARBA00022723"/>
    </source>
</evidence>
<dbReference type="PROSITE" id="PS01047">
    <property type="entry name" value="HMA_1"/>
    <property type="match status" value="1"/>
</dbReference>
<dbReference type="PANTHER" id="PTHR43520">
    <property type="entry name" value="ATP7, ISOFORM B"/>
    <property type="match status" value="1"/>
</dbReference>
<dbReference type="InterPro" id="IPR059000">
    <property type="entry name" value="ATPase_P-type_domA"/>
</dbReference>
<dbReference type="InterPro" id="IPR018303">
    <property type="entry name" value="ATPase_P-typ_P_site"/>
</dbReference>
<dbReference type="PANTHER" id="PTHR43520:SF8">
    <property type="entry name" value="P-TYPE CU(+) TRANSPORTER"/>
    <property type="match status" value="1"/>
</dbReference>
<dbReference type="InterPro" id="IPR001757">
    <property type="entry name" value="P_typ_ATPase"/>
</dbReference>
<proteinExistence type="inferred from homology"/>
<dbReference type="PRINTS" id="PR00119">
    <property type="entry name" value="CATATPASE"/>
</dbReference>
<feature type="transmembrane region" description="Helical" evidence="11">
    <location>
        <begin position="728"/>
        <end position="744"/>
    </location>
</feature>
<dbReference type="Gene3D" id="2.70.150.10">
    <property type="entry name" value="Calcium-transporting ATPase, cytoplasmic transduction domain A"/>
    <property type="match status" value="1"/>
</dbReference>
<dbReference type="EMBL" id="FNWJ01000001">
    <property type="protein sequence ID" value="SEH10307.1"/>
    <property type="molecule type" value="Genomic_DNA"/>
</dbReference>
<dbReference type="InterPro" id="IPR017969">
    <property type="entry name" value="Heavy-metal-associated_CS"/>
</dbReference>
<gene>
    <name evidence="14" type="ORF">SAMN02745716_0156</name>
</gene>
<evidence type="ECO:0000256" key="11">
    <source>
        <dbReference type="RuleBase" id="RU362081"/>
    </source>
</evidence>
<dbReference type="SUPFAM" id="SSF55008">
    <property type="entry name" value="HMA, heavy metal-associated domain"/>
    <property type="match status" value="1"/>
</dbReference>
<reference evidence="15" key="1">
    <citation type="submission" date="2016-10" db="EMBL/GenBank/DDBJ databases">
        <authorList>
            <person name="Varghese N."/>
            <person name="Submissions S."/>
        </authorList>
    </citation>
    <scope>NUCLEOTIDE SEQUENCE [LARGE SCALE GENOMIC DNA]</scope>
    <source>
        <strain evidence="15">ATCC 35263</strain>
    </source>
</reference>
<dbReference type="GO" id="GO:0005507">
    <property type="term" value="F:copper ion binding"/>
    <property type="evidence" value="ECO:0007669"/>
    <property type="project" value="TreeGrafter"/>
</dbReference>
<dbReference type="InterPro" id="IPR006121">
    <property type="entry name" value="HMA_dom"/>
</dbReference>
<dbReference type="NCBIfam" id="TIGR01511">
    <property type="entry name" value="ATPase-IB1_Cu"/>
    <property type="match status" value="1"/>
</dbReference>
<dbReference type="Gene3D" id="3.30.70.100">
    <property type="match status" value="1"/>
</dbReference>
<dbReference type="InterPro" id="IPR023299">
    <property type="entry name" value="ATPase_P-typ_cyto_dom_N"/>
</dbReference>
<feature type="transmembrane region" description="Helical" evidence="11">
    <location>
        <begin position="189"/>
        <end position="208"/>
    </location>
</feature>
<dbReference type="STRING" id="29539.SAMN02745716_0156"/>
<feature type="region of interest" description="Disordered" evidence="12">
    <location>
        <begin position="82"/>
        <end position="118"/>
    </location>
</feature>
<dbReference type="InterPro" id="IPR027256">
    <property type="entry name" value="P-typ_ATPase_IB"/>
</dbReference>
<evidence type="ECO:0000259" key="13">
    <source>
        <dbReference type="PROSITE" id="PS50846"/>
    </source>
</evidence>
<evidence type="ECO:0000256" key="3">
    <source>
        <dbReference type="ARBA" id="ARBA00022448"/>
    </source>
</evidence>
<dbReference type="Gene3D" id="3.40.1110.10">
    <property type="entry name" value="Calcium-transporting ATPase, cytoplasmic domain N"/>
    <property type="match status" value="1"/>
</dbReference>
<feature type="transmembrane region" description="Helical" evidence="11">
    <location>
        <begin position="151"/>
        <end position="169"/>
    </location>
</feature>
<organism evidence="14 15">
    <name type="scientific">Thermoleophilum album</name>
    <dbReference type="NCBI Taxonomy" id="29539"/>
    <lineage>
        <taxon>Bacteria</taxon>
        <taxon>Bacillati</taxon>
        <taxon>Actinomycetota</taxon>
        <taxon>Thermoleophilia</taxon>
        <taxon>Thermoleophilales</taxon>
        <taxon>Thermoleophilaceae</taxon>
        <taxon>Thermoleophilum</taxon>
    </lineage>
</organism>
<evidence type="ECO:0000256" key="4">
    <source>
        <dbReference type="ARBA" id="ARBA00022692"/>
    </source>
</evidence>
<dbReference type="NCBIfam" id="TIGR01494">
    <property type="entry name" value="ATPase_P-type"/>
    <property type="match status" value="1"/>
</dbReference>
<feature type="domain" description="HMA" evidence="13">
    <location>
        <begin position="14"/>
        <end position="82"/>
    </location>
</feature>